<feature type="compositionally biased region" description="Acidic residues" evidence="1">
    <location>
        <begin position="86"/>
        <end position="106"/>
    </location>
</feature>
<feature type="region of interest" description="Disordered" evidence="1">
    <location>
        <begin position="167"/>
        <end position="230"/>
    </location>
</feature>
<protein>
    <recommendedName>
        <fullName evidence="4">Reverse transcriptase Ty1/copia-type domain-containing protein</fullName>
    </recommendedName>
</protein>
<evidence type="ECO:0008006" key="4">
    <source>
        <dbReference type="Google" id="ProtNLM"/>
    </source>
</evidence>
<proteinExistence type="predicted"/>
<dbReference type="EMBL" id="CAKOGP040002167">
    <property type="protein sequence ID" value="CAJ1963908.1"/>
    <property type="molecule type" value="Genomic_DNA"/>
</dbReference>
<evidence type="ECO:0000313" key="3">
    <source>
        <dbReference type="Proteomes" id="UP001295423"/>
    </source>
</evidence>
<evidence type="ECO:0000313" key="2">
    <source>
        <dbReference type="EMBL" id="CAJ1963908.1"/>
    </source>
</evidence>
<keyword evidence="3" id="KW-1185">Reference proteome</keyword>
<comment type="caution">
    <text evidence="2">The sequence shown here is derived from an EMBL/GenBank/DDBJ whole genome shotgun (WGS) entry which is preliminary data.</text>
</comment>
<accession>A0AAD2G608</accession>
<dbReference type="AlphaFoldDB" id="A0AAD2G608"/>
<organism evidence="2 3">
    <name type="scientific">Cylindrotheca closterium</name>
    <dbReference type="NCBI Taxonomy" id="2856"/>
    <lineage>
        <taxon>Eukaryota</taxon>
        <taxon>Sar</taxon>
        <taxon>Stramenopiles</taxon>
        <taxon>Ochrophyta</taxon>
        <taxon>Bacillariophyta</taxon>
        <taxon>Bacillariophyceae</taxon>
        <taxon>Bacillariophycidae</taxon>
        <taxon>Bacillariales</taxon>
        <taxon>Bacillariaceae</taxon>
        <taxon>Cylindrotheca</taxon>
    </lineage>
</organism>
<evidence type="ECO:0000256" key="1">
    <source>
        <dbReference type="SAM" id="MobiDB-lite"/>
    </source>
</evidence>
<reference evidence="2" key="1">
    <citation type="submission" date="2023-08" db="EMBL/GenBank/DDBJ databases">
        <authorList>
            <person name="Audoor S."/>
            <person name="Bilcke G."/>
        </authorList>
    </citation>
    <scope>NUCLEOTIDE SEQUENCE</scope>
</reference>
<gene>
    <name evidence="2" type="ORF">CYCCA115_LOCUS20380</name>
</gene>
<name>A0AAD2G608_9STRA</name>
<feature type="compositionally biased region" description="Basic and acidic residues" evidence="1">
    <location>
        <begin position="109"/>
        <end position="122"/>
    </location>
</feature>
<feature type="compositionally biased region" description="Acidic residues" evidence="1">
    <location>
        <begin position="130"/>
        <end position="140"/>
    </location>
</feature>
<feature type="region of interest" description="Disordered" evidence="1">
    <location>
        <begin position="68"/>
        <end position="140"/>
    </location>
</feature>
<sequence length="717" mass="82291">MKFFDKNRDLETFQDDNQIAGVDDTEQGYLEEAFDQDYEPEDEDECDFNLCGQFDDINDSKREKLLADADNDVDDMPELTVRFQGDDDYESNDDSADEGDEEEEPIVADLDHHQENVDRGTDDIGSLVSDLEDLQEPPEEEIVFEPETPQVAKVTRSGQTYAQAAMSGLNLSQVPKRPREWPSSRSGSSANENKNRVATRCKHRERDLKPLKNKLNSGIRTKEGSRSTKDSKAILEAKHNLCFQQIGNEMKADYEEHNAILIARCMMQIKAKFDTDKGLNFIQQYYINQGLKKFGDDGKDAVDKELRQMLLRDCFTPKFVKDMTASERKKAQSAMMLLAEKQFEKTIKGRLVYQGDGTREWLSQEDTASPTALQEAITTTCVIDADEGRDIMTMDVPNAFIQTYMLEAKEGGDRVYMKNNGMMVQILIDMAPEYREYIVLENGKRVIYVRVLRAIYGMLQSSLLFYNQFQSLLFYNQFRSDLEAKGFVFNLYDPCVANKVIDEKQQTIRFHVDDLMSSHMDPKVNDEFAEWLNMRYGSIQACKIVRGKIHRYLGMTLDFSMKGKLKIRMDNYVKNMLEDFPIKFNKDSKQETPADSNLLEAGKGKLLSAEYRQIFHTTIARGLYVSKRARLDIHPTITILALRVQEPTESDWKKCVCMMRYLFCTSLYHLTLSAESLRVMKWMIDASFAVHPDFKRHTGGTLSFGGGAAQVMSKKQN</sequence>
<feature type="compositionally biased region" description="Basic and acidic residues" evidence="1">
    <location>
        <begin position="220"/>
        <end position="230"/>
    </location>
</feature>
<dbReference type="Proteomes" id="UP001295423">
    <property type="component" value="Unassembled WGS sequence"/>
</dbReference>
<feature type="compositionally biased region" description="Polar residues" evidence="1">
    <location>
        <begin position="183"/>
        <end position="192"/>
    </location>
</feature>